<gene>
    <name evidence="1" type="ORF">A2Y98_01675</name>
</gene>
<evidence type="ECO:0000313" key="1">
    <source>
        <dbReference type="EMBL" id="OGZ33623.1"/>
    </source>
</evidence>
<organism evidence="1 2">
    <name type="scientific">Candidatus Portnoybacteria bacterium RBG_19FT_COMBO_36_7</name>
    <dbReference type="NCBI Taxonomy" id="1801992"/>
    <lineage>
        <taxon>Bacteria</taxon>
        <taxon>Candidatus Portnoyibacteriota</taxon>
    </lineage>
</organism>
<protein>
    <submittedName>
        <fullName evidence="1">Uncharacterized protein</fullName>
    </submittedName>
</protein>
<comment type="caution">
    <text evidence="1">The sequence shown here is derived from an EMBL/GenBank/DDBJ whole genome shotgun (WGS) entry which is preliminary data.</text>
</comment>
<dbReference type="AlphaFoldDB" id="A0A1G2F6K8"/>
<proteinExistence type="predicted"/>
<name>A0A1G2F6K8_9BACT</name>
<dbReference type="EMBL" id="MHMW01000028">
    <property type="protein sequence ID" value="OGZ33623.1"/>
    <property type="molecule type" value="Genomic_DNA"/>
</dbReference>
<dbReference type="STRING" id="1801992.A2Y98_01675"/>
<reference evidence="1 2" key="1">
    <citation type="journal article" date="2016" name="Nat. Commun.">
        <title>Thousands of microbial genomes shed light on interconnected biogeochemical processes in an aquifer system.</title>
        <authorList>
            <person name="Anantharaman K."/>
            <person name="Brown C.T."/>
            <person name="Hug L.A."/>
            <person name="Sharon I."/>
            <person name="Castelle C.J."/>
            <person name="Probst A.J."/>
            <person name="Thomas B.C."/>
            <person name="Singh A."/>
            <person name="Wilkins M.J."/>
            <person name="Karaoz U."/>
            <person name="Brodie E.L."/>
            <person name="Williams K.H."/>
            <person name="Hubbard S.S."/>
            <person name="Banfield J.F."/>
        </authorList>
    </citation>
    <scope>NUCLEOTIDE SEQUENCE [LARGE SCALE GENOMIC DNA]</scope>
</reference>
<evidence type="ECO:0000313" key="2">
    <source>
        <dbReference type="Proteomes" id="UP000179099"/>
    </source>
</evidence>
<sequence>MHAHFGDPLVVEGNYFFRLPAGRKGKALEEGYRIFDLDNPTKVVDITGRELGEAQVISTKQTKFDYLSKKDIGELKNLGLKSKEQALRTLNSRYSKNIRWVTFVIFIPVVRLVNREPFYKKEVVDGR</sequence>
<dbReference type="Proteomes" id="UP000179099">
    <property type="component" value="Unassembled WGS sequence"/>
</dbReference>
<accession>A0A1G2F6K8</accession>